<dbReference type="Proteomes" id="UP000324800">
    <property type="component" value="Unassembled WGS sequence"/>
</dbReference>
<accession>A0A5J4VBP3</accession>
<sequence length="89" mass="10146">MIHSASVAVLEEELMQEPWEEEEGELNIEGNSENNGKYPDRYSRLTLLQMINMLEESSNSGQQFTPFILHNAGFDAFATGFLEMDNIMD</sequence>
<evidence type="ECO:0000313" key="2">
    <source>
        <dbReference type="EMBL" id="KAA6379871.1"/>
    </source>
</evidence>
<dbReference type="EMBL" id="SNRW01008219">
    <property type="protein sequence ID" value="KAA6379871.1"/>
    <property type="molecule type" value="Genomic_DNA"/>
</dbReference>
<protein>
    <submittedName>
        <fullName evidence="2">Uncharacterized protein</fullName>
    </submittedName>
</protein>
<name>A0A5J4VBP3_9EUKA</name>
<reference evidence="2 3" key="1">
    <citation type="submission" date="2019-03" db="EMBL/GenBank/DDBJ databases">
        <title>Single cell metagenomics reveals metabolic interactions within the superorganism composed of flagellate Streblomastix strix and complex community of Bacteroidetes bacteria on its surface.</title>
        <authorList>
            <person name="Treitli S.C."/>
            <person name="Kolisko M."/>
            <person name="Husnik F."/>
            <person name="Keeling P."/>
            <person name="Hampl V."/>
        </authorList>
    </citation>
    <scope>NUCLEOTIDE SEQUENCE [LARGE SCALE GENOMIC DNA]</scope>
    <source>
        <strain evidence="2">ST1C</strain>
    </source>
</reference>
<dbReference type="AlphaFoldDB" id="A0A5J4VBP3"/>
<feature type="region of interest" description="Disordered" evidence="1">
    <location>
        <begin position="16"/>
        <end position="37"/>
    </location>
</feature>
<organism evidence="2 3">
    <name type="scientific">Streblomastix strix</name>
    <dbReference type="NCBI Taxonomy" id="222440"/>
    <lineage>
        <taxon>Eukaryota</taxon>
        <taxon>Metamonada</taxon>
        <taxon>Preaxostyla</taxon>
        <taxon>Oxymonadida</taxon>
        <taxon>Streblomastigidae</taxon>
        <taxon>Streblomastix</taxon>
    </lineage>
</organism>
<evidence type="ECO:0000313" key="3">
    <source>
        <dbReference type="Proteomes" id="UP000324800"/>
    </source>
</evidence>
<feature type="compositionally biased region" description="Low complexity" evidence="1">
    <location>
        <begin position="27"/>
        <end position="36"/>
    </location>
</feature>
<gene>
    <name evidence="2" type="ORF">EZS28_024601</name>
</gene>
<proteinExistence type="predicted"/>
<feature type="compositionally biased region" description="Acidic residues" evidence="1">
    <location>
        <begin position="16"/>
        <end position="26"/>
    </location>
</feature>
<evidence type="ECO:0000256" key="1">
    <source>
        <dbReference type="SAM" id="MobiDB-lite"/>
    </source>
</evidence>
<comment type="caution">
    <text evidence="2">The sequence shown here is derived from an EMBL/GenBank/DDBJ whole genome shotgun (WGS) entry which is preliminary data.</text>
</comment>